<dbReference type="Pfam" id="PF14189">
    <property type="entry name" value="DUF4312"/>
    <property type="match status" value="1"/>
</dbReference>
<sequence length="120" mass="13834">MSVNRQLNQTVRVSGTGDTPSQAFADALGKVKQAVLGKSSDIYLRIEPIDVTVLSAVQKKETEYFLFFFLPREKQHFSVDLQVEVQVQYISLAEVRFNVQEEKRSPHFWVNVKQRFLKEG</sequence>
<dbReference type="AlphaFoldDB" id="A0A430B0F1"/>
<evidence type="ECO:0000313" key="2">
    <source>
        <dbReference type="Proteomes" id="UP000286773"/>
    </source>
</evidence>
<evidence type="ECO:0000313" key="1">
    <source>
        <dbReference type="EMBL" id="RSU13823.1"/>
    </source>
</evidence>
<gene>
    <name evidence="1" type="ORF">CBF27_02680</name>
</gene>
<organism evidence="1 2">
    <name type="scientific">Vagococcus acidifermentans</name>
    <dbReference type="NCBI Taxonomy" id="564710"/>
    <lineage>
        <taxon>Bacteria</taxon>
        <taxon>Bacillati</taxon>
        <taxon>Bacillota</taxon>
        <taxon>Bacilli</taxon>
        <taxon>Lactobacillales</taxon>
        <taxon>Enterococcaceae</taxon>
        <taxon>Vagococcus</taxon>
    </lineage>
</organism>
<dbReference type="EMBL" id="NGKC01000002">
    <property type="protein sequence ID" value="RSU13823.1"/>
    <property type="molecule type" value="Genomic_DNA"/>
</dbReference>
<dbReference type="NCBIfam" id="TIGR03578">
    <property type="entry name" value="EF_0831"/>
    <property type="match status" value="1"/>
</dbReference>
<dbReference type="Proteomes" id="UP000286773">
    <property type="component" value="Unassembled WGS sequence"/>
</dbReference>
<name>A0A430B0F1_9ENTE</name>
<reference evidence="1 2" key="1">
    <citation type="submission" date="2017-05" db="EMBL/GenBank/DDBJ databases">
        <title>Vagococcus spp. assemblies.</title>
        <authorList>
            <person name="Gulvik C.A."/>
        </authorList>
    </citation>
    <scope>NUCLEOTIDE SEQUENCE [LARGE SCALE GENOMIC DNA]</scope>
    <source>
        <strain evidence="1 2">LMG 24798</strain>
    </source>
</reference>
<dbReference type="RefSeq" id="WP_126812154.1">
    <property type="nucleotide sequence ID" value="NZ_NGKC01000002.1"/>
</dbReference>
<dbReference type="InterPro" id="IPR020037">
    <property type="entry name" value="DUF4312"/>
</dbReference>
<dbReference type="OrthoDB" id="4202626at2"/>
<comment type="caution">
    <text evidence="1">The sequence shown here is derived from an EMBL/GenBank/DDBJ whole genome shotgun (WGS) entry which is preliminary data.</text>
</comment>
<keyword evidence="2" id="KW-1185">Reference proteome</keyword>
<evidence type="ECO:0008006" key="3">
    <source>
        <dbReference type="Google" id="ProtNLM"/>
    </source>
</evidence>
<accession>A0A430B0F1</accession>
<proteinExistence type="predicted"/>
<protein>
    <recommendedName>
        <fullName evidence="3">Cytoplasmic protein</fullName>
    </recommendedName>
</protein>